<dbReference type="GO" id="GO:0016491">
    <property type="term" value="F:oxidoreductase activity"/>
    <property type="evidence" value="ECO:0007669"/>
    <property type="project" value="InterPro"/>
</dbReference>
<keyword evidence="2" id="KW-1185">Reference proteome</keyword>
<name>A0A439DQH6_9MYCO</name>
<gene>
    <name evidence="1" type="ORF">MELE44368_24315</name>
</gene>
<sequence>MENTVSGVRYGLPDLRPTCSRMPNVGAQPAHNRWIGLVTCLLNRASHCGSCIAAIKLGEMAYLKPGWFTTKIFNPIAKATGMGETLTVTARHTKKPQRIPVISVDVDGAKYLVSTRGETQWVKNVRADPNVKIGSTEYVAREIPEQDRPPILAAYRKRAGRVVEGYFERLPHEADHPVFVVTPKR</sequence>
<dbReference type="Pfam" id="PF04075">
    <property type="entry name" value="F420H2_quin_red"/>
    <property type="match status" value="1"/>
</dbReference>
<evidence type="ECO:0008006" key="3">
    <source>
        <dbReference type="Google" id="ProtNLM"/>
    </source>
</evidence>
<dbReference type="EMBL" id="ATDN01000028">
    <property type="protein sequence ID" value="RWA17986.1"/>
    <property type="molecule type" value="Genomic_DNA"/>
</dbReference>
<dbReference type="AlphaFoldDB" id="A0A439DQH6"/>
<dbReference type="InterPro" id="IPR004378">
    <property type="entry name" value="F420H2_quin_Rdtase"/>
</dbReference>
<dbReference type="InterPro" id="IPR012349">
    <property type="entry name" value="Split_barrel_FMN-bd"/>
</dbReference>
<reference evidence="1 2" key="1">
    <citation type="submission" date="2013-06" db="EMBL/GenBank/DDBJ databases">
        <title>The draft sequence of the Mycobacterium elephantis genome.</title>
        <authorList>
            <person name="Pettersson F.B."/>
            <person name="Das S."/>
            <person name="Dasgupta S."/>
            <person name="Bhattacharya A."/>
            <person name="Kirsebom L.A."/>
        </authorList>
    </citation>
    <scope>NUCLEOTIDE SEQUENCE [LARGE SCALE GENOMIC DNA]</scope>
    <source>
        <strain evidence="1 2">DSM 44368</strain>
    </source>
</reference>
<accession>A0A439DQH6</accession>
<dbReference type="Gene3D" id="2.30.110.10">
    <property type="entry name" value="Electron Transport, Fmn-binding Protein, Chain A"/>
    <property type="match status" value="1"/>
</dbReference>
<organism evidence="1 2">
    <name type="scientific">Mycolicibacterium elephantis DSM 44368</name>
    <dbReference type="NCBI Taxonomy" id="1335622"/>
    <lineage>
        <taxon>Bacteria</taxon>
        <taxon>Bacillati</taxon>
        <taxon>Actinomycetota</taxon>
        <taxon>Actinomycetes</taxon>
        <taxon>Mycobacteriales</taxon>
        <taxon>Mycobacteriaceae</taxon>
        <taxon>Mycolicibacterium</taxon>
    </lineage>
</organism>
<protein>
    <recommendedName>
        <fullName evidence="3">Nitroreductase</fullName>
    </recommendedName>
</protein>
<evidence type="ECO:0000313" key="2">
    <source>
        <dbReference type="Proteomes" id="UP000287177"/>
    </source>
</evidence>
<proteinExistence type="predicted"/>
<dbReference type="Proteomes" id="UP000287177">
    <property type="component" value="Unassembled WGS sequence"/>
</dbReference>
<comment type="caution">
    <text evidence="1">The sequence shown here is derived from an EMBL/GenBank/DDBJ whole genome shotgun (WGS) entry which is preliminary data.</text>
</comment>
<evidence type="ECO:0000313" key="1">
    <source>
        <dbReference type="EMBL" id="RWA17986.1"/>
    </source>
</evidence>